<accession>A0AC60PGI6</accession>
<dbReference type="EMBL" id="JABSTQ010010628">
    <property type="protein sequence ID" value="KAG0419405.1"/>
    <property type="molecule type" value="Genomic_DNA"/>
</dbReference>
<sequence length="604" mass="63192">FRTCLFLALATCAFAGYLGYPAYSSYSVAAPAVATYHAAPLTTYAHAPAFNYGYGHGLYGYGLGLGYGYGLGGLGYGGFYKKSRCGVVEFPLRRQPGSLIMGGATITTEKTHHLSAARHDEPPRLIALTIHISGTLSKTAPHPRKSASPNQVVLHHGKGNPPAREKKVKRTKDVMKESGSLKLRDCFPSYMTQPDYLDNDAKNNRWEIIGFATVAHAPSVGYGYGVGHLGYGGGHLGFGHGLGGYGLNYGYGLGSAVDYAALLRRKKFDHSYALRQGAAAAQESCGDVADMEILEQHSQRDSLFGCAAGPSHKSPSKGRSIDKKKVNALRAKERQLQERNKSLQRRLQRQRQMRTVAEVVESVRVHVPPAVAALVEAQLRMSNIRVCLALALATSAFAGLLHGDLSHGAAFDGVGAVSYGAGLTGAGHAGYAVAAPAVATYQAAPGVTRSQPLVAAAPAVATYAAAPAVTRVATAYQSAPSVTRVYQSAPVVAAAPAVTRVSTTYQATPVVANYAAAPAVATVAHAPAVASFHSSPVLSTVQAAPALANVAHVVPVYGFGVGSLGYGAGHYGFGHGLGSYGLNYGYGLGDFNDYSLLLRKKKSP</sequence>
<keyword evidence="2" id="KW-1185">Reference proteome</keyword>
<protein>
    <submittedName>
        <fullName evidence="1">Uncharacterized protein</fullName>
    </submittedName>
</protein>
<dbReference type="Proteomes" id="UP000805193">
    <property type="component" value="Unassembled WGS sequence"/>
</dbReference>
<proteinExistence type="predicted"/>
<evidence type="ECO:0000313" key="2">
    <source>
        <dbReference type="Proteomes" id="UP000805193"/>
    </source>
</evidence>
<reference evidence="1 2" key="1">
    <citation type="journal article" date="2020" name="Cell">
        <title>Large-Scale Comparative Analyses of Tick Genomes Elucidate Their Genetic Diversity and Vector Capacities.</title>
        <authorList>
            <consortium name="Tick Genome and Microbiome Consortium (TIGMIC)"/>
            <person name="Jia N."/>
            <person name="Wang J."/>
            <person name="Shi W."/>
            <person name="Du L."/>
            <person name="Sun Y."/>
            <person name="Zhan W."/>
            <person name="Jiang J.F."/>
            <person name="Wang Q."/>
            <person name="Zhang B."/>
            <person name="Ji P."/>
            <person name="Bell-Sakyi L."/>
            <person name="Cui X.M."/>
            <person name="Yuan T.T."/>
            <person name="Jiang B.G."/>
            <person name="Yang W.F."/>
            <person name="Lam T.T."/>
            <person name="Chang Q.C."/>
            <person name="Ding S.J."/>
            <person name="Wang X.J."/>
            <person name="Zhu J.G."/>
            <person name="Ruan X.D."/>
            <person name="Zhao L."/>
            <person name="Wei J.T."/>
            <person name="Ye R.Z."/>
            <person name="Que T.C."/>
            <person name="Du C.H."/>
            <person name="Zhou Y.H."/>
            <person name="Cheng J.X."/>
            <person name="Dai P.F."/>
            <person name="Guo W.B."/>
            <person name="Han X.H."/>
            <person name="Huang E.J."/>
            <person name="Li L.F."/>
            <person name="Wei W."/>
            <person name="Gao Y.C."/>
            <person name="Liu J.Z."/>
            <person name="Shao H.Z."/>
            <person name="Wang X."/>
            <person name="Wang C.C."/>
            <person name="Yang T.C."/>
            <person name="Huo Q.B."/>
            <person name="Li W."/>
            <person name="Chen H.Y."/>
            <person name="Chen S.E."/>
            <person name="Zhou L.G."/>
            <person name="Ni X.B."/>
            <person name="Tian J.H."/>
            <person name="Sheng Y."/>
            <person name="Liu T."/>
            <person name="Pan Y.S."/>
            <person name="Xia L.Y."/>
            <person name="Li J."/>
            <person name="Zhao F."/>
            <person name="Cao W.C."/>
        </authorList>
    </citation>
    <scope>NUCLEOTIDE SEQUENCE [LARGE SCALE GENOMIC DNA]</scope>
    <source>
        <strain evidence="1">Iper-2018</strain>
    </source>
</reference>
<comment type="caution">
    <text evidence="1">The sequence shown here is derived from an EMBL/GenBank/DDBJ whole genome shotgun (WGS) entry which is preliminary data.</text>
</comment>
<gene>
    <name evidence="1" type="ORF">HPB47_004137</name>
</gene>
<name>A0AC60PGI6_IXOPE</name>
<organism evidence="1 2">
    <name type="scientific">Ixodes persulcatus</name>
    <name type="common">Taiga tick</name>
    <dbReference type="NCBI Taxonomy" id="34615"/>
    <lineage>
        <taxon>Eukaryota</taxon>
        <taxon>Metazoa</taxon>
        <taxon>Ecdysozoa</taxon>
        <taxon>Arthropoda</taxon>
        <taxon>Chelicerata</taxon>
        <taxon>Arachnida</taxon>
        <taxon>Acari</taxon>
        <taxon>Parasitiformes</taxon>
        <taxon>Ixodida</taxon>
        <taxon>Ixodoidea</taxon>
        <taxon>Ixodidae</taxon>
        <taxon>Ixodinae</taxon>
        <taxon>Ixodes</taxon>
    </lineage>
</organism>
<evidence type="ECO:0000313" key="1">
    <source>
        <dbReference type="EMBL" id="KAG0419405.1"/>
    </source>
</evidence>
<feature type="non-terminal residue" evidence="1">
    <location>
        <position position="1"/>
    </location>
</feature>